<feature type="domain" description="Glycosyltransferase 2-like" evidence="10">
    <location>
        <begin position="14"/>
        <end position="158"/>
    </location>
</feature>
<dbReference type="GO" id="GO:0016757">
    <property type="term" value="F:glycosyltransferase activity"/>
    <property type="evidence" value="ECO:0007669"/>
    <property type="project" value="UniProtKB-KW"/>
</dbReference>
<comment type="function">
    <text evidence="6">Catalyzes the glycosylation of 4,4'-diaponeurosporenoate, i.e. the esterification of glucose at the C1'' position with the carboxyl group of 4,4'-diaponeurosporenic acid, to form glycosyl-4,4'-diaponeurosporenoate. This is a step in the biosynthesis of staphyloxanthin, an orange pigment present in most staphylococci strains.</text>
</comment>
<keyword evidence="4 11" id="KW-0808">Transferase</keyword>
<evidence type="ECO:0000256" key="2">
    <source>
        <dbReference type="ARBA" id="ARBA00022475"/>
    </source>
</evidence>
<comment type="pathway">
    <text evidence="7">Carotenoid biosynthesis; staphyloxanthin biosynthesis; staphyloxanthin from farnesyl diphosphate: step 4/5.</text>
</comment>
<sequence>MTAPTGQRVSHLGVVVPAHNEERHLGDALEAARTAVGDLQVQRPGLGVRVLVVLDACTDLSASVAGRFAAADPRFNVLAADFRSVGRSRREGNRAVLAEAGALGVPAGEIWIANTDADSRVPAHWLTRQLELADAGADAVLGSVEPDSDGMDTGLLQRWHARHRLQDNHHHVYGANLGVRASAYLAAGGFPAAESGEDRSLVRKLRSGGAVIAATDSNRVITSGRLEARAPRGFAGYLLALALDPRGAEG</sequence>
<dbReference type="PANTHER" id="PTHR43646">
    <property type="entry name" value="GLYCOSYLTRANSFERASE"/>
    <property type="match status" value="1"/>
</dbReference>
<accession>A0A1H1UYI1</accession>
<gene>
    <name evidence="11" type="ORF">SAMN04489743_0827</name>
</gene>
<evidence type="ECO:0000313" key="11">
    <source>
        <dbReference type="EMBL" id="SDS77513.1"/>
    </source>
</evidence>
<comment type="subcellular location">
    <subcellularLocation>
        <location evidence="1">Cell membrane</location>
    </subcellularLocation>
</comment>
<reference evidence="12" key="1">
    <citation type="submission" date="2016-10" db="EMBL/GenBank/DDBJ databases">
        <authorList>
            <person name="Varghese N."/>
            <person name="Submissions S."/>
        </authorList>
    </citation>
    <scope>NUCLEOTIDE SEQUENCE [LARGE SCALE GENOMIC DNA]</scope>
    <source>
        <strain evidence="12">IMMIB L-1606</strain>
    </source>
</reference>
<keyword evidence="3" id="KW-0328">Glycosyltransferase</keyword>
<keyword evidence="5" id="KW-0472">Membrane</keyword>
<dbReference type="Gene3D" id="3.90.550.10">
    <property type="entry name" value="Spore Coat Polysaccharide Biosynthesis Protein SpsA, Chain A"/>
    <property type="match status" value="1"/>
</dbReference>
<dbReference type="AlphaFoldDB" id="A0A1H1UYI1"/>
<dbReference type="PANTHER" id="PTHR43646:SF2">
    <property type="entry name" value="GLYCOSYLTRANSFERASE 2-LIKE DOMAIN-CONTAINING PROTEIN"/>
    <property type="match status" value="1"/>
</dbReference>
<evidence type="ECO:0000256" key="3">
    <source>
        <dbReference type="ARBA" id="ARBA00022676"/>
    </source>
</evidence>
<keyword evidence="2" id="KW-1003">Cell membrane</keyword>
<evidence type="ECO:0000313" key="12">
    <source>
        <dbReference type="Proteomes" id="UP000198751"/>
    </source>
</evidence>
<evidence type="ECO:0000256" key="7">
    <source>
        <dbReference type="ARBA" id="ARBA00037904"/>
    </source>
</evidence>
<evidence type="ECO:0000256" key="8">
    <source>
        <dbReference type="ARBA" id="ARBA00038120"/>
    </source>
</evidence>
<protein>
    <recommendedName>
        <fullName evidence="9">4,4'-diaponeurosporenoate glycosyltransferase</fullName>
    </recommendedName>
</protein>
<evidence type="ECO:0000256" key="9">
    <source>
        <dbReference type="ARBA" id="ARBA00040345"/>
    </source>
</evidence>
<dbReference type="Proteomes" id="UP000198751">
    <property type="component" value="Chromosome I"/>
</dbReference>
<dbReference type="RefSeq" id="WP_091717803.1">
    <property type="nucleotide sequence ID" value="NZ_LT629779.1"/>
</dbReference>
<evidence type="ECO:0000256" key="4">
    <source>
        <dbReference type="ARBA" id="ARBA00022679"/>
    </source>
</evidence>
<evidence type="ECO:0000256" key="5">
    <source>
        <dbReference type="ARBA" id="ARBA00023136"/>
    </source>
</evidence>
<comment type="similarity">
    <text evidence="8">Belongs to the glycosyltransferase 2 family. CrtQ subfamily.</text>
</comment>
<organism evidence="11 12">
    <name type="scientific">Pseudarthrobacter equi</name>
    <dbReference type="NCBI Taxonomy" id="728066"/>
    <lineage>
        <taxon>Bacteria</taxon>
        <taxon>Bacillati</taxon>
        <taxon>Actinomycetota</taxon>
        <taxon>Actinomycetes</taxon>
        <taxon>Micrococcales</taxon>
        <taxon>Micrococcaceae</taxon>
        <taxon>Pseudarthrobacter</taxon>
    </lineage>
</organism>
<evidence type="ECO:0000256" key="6">
    <source>
        <dbReference type="ARBA" id="ARBA00037281"/>
    </source>
</evidence>
<proteinExistence type="inferred from homology"/>
<dbReference type="SUPFAM" id="SSF53448">
    <property type="entry name" value="Nucleotide-diphospho-sugar transferases"/>
    <property type="match status" value="1"/>
</dbReference>
<dbReference type="EMBL" id="LT629779">
    <property type="protein sequence ID" value="SDS77513.1"/>
    <property type="molecule type" value="Genomic_DNA"/>
</dbReference>
<dbReference type="Pfam" id="PF00535">
    <property type="entry name" value="Glycos_transf_2"/>
    <property type="match status" value="1"/>
</dbReference>
<keyword evidence="12" id="KW-1185">Reference proteome</keyword>
<dbReference type="InterPro" id="IPR001173">
    <property type="entry name" value="Glyco_trans_2-like"/>
</dbReference>
<dbReference type="InterPro" id="IPR029044">
    <property type="entry name" value="Nucleotide-diphossugar_trans"/>
</dbReference>
<dbReference type="OrthoDB" id="9777873at2"/>
<evidence type="ECO:0000259" key="10">
    <source>
        <dbReference type="Pfam" id="PF00535"/>
    </source>
</evidence>
<dbReference type="GO" id="GO:0005886">
    <property type="term" value="C:plasma membrane"/>
    <property type="evidence" value="ECO:0007669"/>
    <property type="project" value="UniProtKB-SubCell"/>
</dbReference>
<evidence type="ECO:0000256" key="1">
    <source>
        <dbReference type="ARBA" id="ARBA00004236"/>
    </source>
</evidence>
<name>A0A1H1UYI1_9MICC</name>